<protein>
    <submittedName>
        <fullName evidence="4">Uncharacterized protein</fullName>
    </submittedName>
</protein>
<organism evidence="4 5">
    <name type="scientific">Sphingobium yanoikuyae</name>
    <name type="common">Sphingomonas yanoikuyae</name>
    <dbReference type="NCBI Taxonomy" id="13690"/>
    <lineage>
        <taxon>Bacteria</taxon>
        <taxon>Pseudomonadati</taxon>
        <taxon>Pseudomonadota</taxon>
        <taxon>Alphaproteobacteria</taxon>
        <taxon>Sphingomonadales</taxon>
        <taxon>Sphingomonadaceae</taxon>
        <taxon>Sphingobium</taxon>
    </lineage>
</organism>
<proteinExistence type="predicted"/>
<sequence length="113" mass="12774">MSRSDGRETTQCVDEPGYTVVDMFGRWQPFGTGRLTLLTYVHNLFDVNSRAHTSVADYTTILDFEGVVGVRHPPGRIQALLTMPSAHHVLRLWHRCRTVAIAAGDDLLRHHHL</sequence>
<reference evidence="4" key="1">
    <citation type="submission" date="2022-09" db="EMBL/GenBank/DDBJ databases">
        <title>Intensive care unit water sources are persistently colonized with multi-drug resistant bacteria and are the site of extensive horizontal gene transfer of antibiotic resistance genes.</title>
        <authorList>
            <person name="Diorio-Toth L."/>
        </authorList>
    </citation>
    <scope>NUCLEOTIDE SEQUENCE</scope>
    <source>
        <strain evidence="4">GD03659</strain>
    </source>
</reference>
<keyword evidence="2" id="KW-0472">Membrane</keyword>
<name>A0AA43BC88_SPHYA</name>
<dbReference type="Proteomes" id="UP001162318">
    <property type="component" value="Unassembled WGS sequence"/>
</dbReference>
<evidence type="ECO:0000256" key="3">
    <source>
        <dbReference type="ARBA" id="ARBA00023237"/>
    </source>
</evidence>
<evidence type="ECO:0000313" key="5">
    <source>
        <dbReference type="Proteomes" id="UP001162318"/>
    </source>
</evidence>
<dbReference type="AlphaFoldDB" id="A0AA43BC88"/>
<dbReference type="InterPro" id="IPR036942">
    <property type="entry name" value="Beta-barrel_TonB_sf"/>
</dbReference>
<dbReference type="GO" id="GO:0009279">
    <property type="term" value="C:cell outer membrane"/>
    <property type="evidence" value="ECO:0007669"/>
    <property type="project" value="UniProtKB-SubCell"/>
</dbReference>
<comment type="subcellular location">
    <subcellularLocation>
        <location evidence="1">Cell outer membrane</location>
    </subcellularLocation>
</comment>
<keyword evidence="3" id="KW-0998">Cell outer membrane</keyword>
<evidence type="ECO:0000256" key="1">
    <source>
        <dbReference type="ARBA" id="ARBA00004442"/>
    </source>
</evidence>
<evidence type="ECO:0000313" key="4">
    <source>
        <dbReference type="EMBL" id="MDH2132194.1"/>
    </source>
</evidence>
<evidence type="ECO:0000256" key="2">
    <source>
        <dbReference type="ARBA" id="ARBA00023136"/>
    </source>
</evidence>
<accession>A0AA43BC88</accession>
<dbReference type="RefSeq" id="WP_279776216.1">
    <property type="nucleotide sequence ID" value="NZ_JAOCKX010000018.1"/>
</dbReference>
<dbReference type="Gene3D" id="2.40.170.20">
    <property type="entry name" value="TonB-dependent receptor, beta-barrel domain"/>
    <property type="match status" value="1"/>
</dbReference>
<comment type="caution">
    <text evidence="4">The sequence shown here is derived from an EMBL/GenBank/DDBJ whole genome shotgun (WGS) entry which is preliminary data.</text>
</comment>
<dbReference type="SUPFAM" id="SSF56935">
    <property type="entry name" value="Porins"/>
    <property type="match status" value="1"/>
</dbReference>
<dbReference type="EMBL" id="JAOCKX010000018">
    <property type="protein sequence ID" value="MDH2132194.1"/>
    <property type="molecule type" value="Genomic_DNA"/>
</dbReference>
<gene>
    <name evidence="4" type="ORF">N5J77_13765</name>
</gene>